<evidence type="ECO:0000313" key="2">
    <source>
        <dbReference type="Proteomes" id="UP000244722"/>
    </source>
</evidence>
<protein>
    <submittedName>
        <fullName evidence="1">Uncharacterized protein</fullName>
    </submittedName>
</protein>
<keyword evidence="2" id="KW-1185">Reference proteome</keyword>
<comment type="caution">
    <text evidence="1">The sequence shown here is derived from an EMBL/GenBank/DDBJ whole genome shotgun (WGS) entry which is preliminary data.</text>
</comment>
<accession>A0A2T6ZS82</accession>
<evidence type="ECO:0000313" key="1">
    <source>
        <dbReference type="EMBL" id="PUU78345.1"/>
    </source>
</evidence>
<name>A0A2T6ZS82_TUBBO</name>
<dbReference type="AlphaFoldDB" id="A0A2T6ZS82"/>
<organism evidence="1 2">
    <name type="scientific">Tuber borchii</name>
    <name type="common">White truffle</name>
    <dbReference type="NCBI Taxonomy" id="42251"/>
    <lineage>
        <taxon>Eukaryota</taxon>
        <taxon>Fungi</taxon>
        <taxon>Dikarya</taxon>
        <taxon>Ascomycota</taxon>
        <taxon>Pezizomycotina</taxon>
        <taxon>Pezizomycetes</taxon>
        <taxon>Pezizales</taxon>
        <taxon>Tuberaceae</taxon>
        <taxon>Tuber</taxon>
    </lineage>
</organism>
<dbReference type="EMBL" id="NESQ01000122">
    <property type="protein sequence ID" value="PUU78345.1"/>
    <property type="molecule type" value="Genomic_DNA"/>
</dbReference>
<sequence length="104" mass="11512">MEPKTPSAFATPTTAWEVNMNADAASHALEKEVLRIRSDSKGLVERLIAELVESGRPIIVDCDINVITERRKTLADVSSSCYPNCDVEGGGKRKARLSWRRVLN</sequence>
<reference evidence="1 2" key="1">
    <citation type="submission" date="2017-04" db="EMBL/GenBank/DDBJ databases">
        <title>Draft genome sequence of Tuber borchii Vittad., a whitish edible truffle.</title>
        <authorList>
            <consortium name="DOE Joint Genome Institute"/>
            <person name="Murat C."/>
            <person name="Kuo A."/>
            <person name="Barry K.W."/>
            <person name="Clum A."/>
            <person name="Dockter R.B."/>
            <person name="Fauchery L."/>
            <person name="Iotti M."/>
            <person name="Kohler A."/>
            <person name="Labutti K."/>
            <person name="Lindquist E.A."/>
            <person name="Lipzen A."/>
            <person name="Ohm R.A."/>
            <person name="Wang M."/>
            <person name="Grigoriev I.V."/>
            <person name="Zambonelli A."/>
            <person name="Martin F.M."/>
        </authorList>
    </citation>
    <scope>NUCLEOTIDE SEQUENCE [LARGE SCALE GENOMIC DNA]</scope>
    <source>
        <strain evidence="1 2">Tbo3840</strain>
    </source>
</reference>
<proteinExistence type="predicted"/>
<gene>
    <name evidence="1" type="ORF">B9Z19DRAFT_1126937</name>
</gene>
<dbReference type="Proteomes" id="UP000244722">
    <property type="component" value="Unassembled WGS sequence"/>
</dbReference>